<dbReference type="GO" id="GO:0030527">
    <property type="term" value="F:structural constituent of chromatin"/>
    <property type="evidence" value="ECO:0007669"/>
    <property type="project" value="InterPro"/>
</dbReference>
<dbReference type="OrthoDB" id="7873378at2"/>
<evidence type="ECO:0000256" key="3">
    <source>
        <dbReference type="SAM" id="MobiDB-lite"/>
    </source>
</evidence>
<organism evidence="4 5">
    <name type="scientific">Thalassorhabdomicrobium marinisediminis</name>
    <dbReference type="NCBI Taxonomy" id="2170577"/>
    <lineage>
        <taxon>Bacteria</taxon>
        <taxon>Pseudomonadati</taxon>
        <taxon>Pseudomonadota</taxon>
        <taxon>Alphaproteobacteria</taxon>
        <taxon>Rhodobacterales</taxon>
        <taxon>Paracoccaceae</taxon>
        <taxon>Thalassorhabdomicrobium</taxon>
    </lineage>
</organism>
<dbReference type="InterPro" id="IPR010992">
    <property type="entry name" value="IHF-like_DNA-bd_dom_sf"/>
</dbReference>
<dbReference type="SUPFAM" id="SSF47729">
    <property type="entry name" value="IHF-like DNA-binding proteins"/>
    <property type="match status" value="1"/>
</dbReference>
<keyword evidence="5" id="KW-1185">Reference proteome</keyword>
<evidence type="ECO:0000313" key="4">
    <source>
        <dbReference type="EMBL" id="PVA06122.1"/>
    </source>
</evidence>
<keyword evidence="2 4" id="KW-0238">DNA-binding</keyword>
<feature type="compositionally biased region" description="Low complexity" evidence="3">
    <location>
        <begin position="8"/>
        <end position="62"/>
    </location>
</feature>
<sequence length="163" mass="16697">MATRSRKTTATSTTAKSTTAKKTTAKSTTAPKAASPAPTATTPAKPAAAKVVPRSAPSAPATTVVEDVTPTLAQAPIKKPELIDRVVAETGLKKKDVKPVVEAMLAVMGRSLAAGEELTVPPLGKVMVKRVKDVANATVITVKVRHPKSVAGSEKDPLAQAAD</sequence>
<comment type="similarity">
    <text evidence="1">Belongs to the bacterial histone-like protein family.</text>
</comment>
<gene>
    <name evidence="4" type="ORF">DC363_12495</name>
</gene>
<proteinExistence type="inferred from homology"/>
<protein>
    <submittedName>
        <fullName evidence="4">DNA-binding protein</fullName>
    </submittedName>
</protein>
<evidence type="ECO:0000256" key="1">
    <source>
        <dbReference type="ARBA" id="ARBA00010529"/>
    </source>
</evidence>
<evidence type="ECO:0000313" key="5">
    <source>
        <dbReference type="Proteomes" id="UP000244817"/>
    </source>
</evidence>
<dbReference type="AlphaFoldDB" id="A0A2T7FVE3"/>
<dbReference type="Gene3D" id="4.10.520.10">
    <property type="entry name" value="IHF-like DNA-binding proteins"/>
    <property type="match status" value="1"/>
</dbReference>
<feature type="region of interest" description="Disordered" evidence="3">
    <location>
        <begin position="1"/>
        <end position="62"/>
    </location>
</feature>
<dbReference type="GO" id="GO:0003677">
    <property type="term" value="F:DNA binding"/>
    <property type="evidence" value="ECO:0007669"/>
    <property type="project" value="UniProtKB-KW"/>
</dbReference>
<dbReference type="InterPro" id="IPR000119">
    <property type="entry name" value="Hist_DNA-bd"/>
</dbReference>
<reference evidence="4 5" key="1">
    <citation type="submission" date="2018-04" db="EMBL/GenBank/DDBJ databases">
        <title>Pelagivirga bohaiensis gen. nov., sp. nov., a bacterium isolated from the Bohai Sea.</title>
        <authorList>
            <person name="Ji X."/>
        </authorList>
    </citation>
    <scope>NUCLEOTIDE SEQUENCE [LARGE SCALE GENOMIC DNA]</scope>
    <source>
        <strain evidence="4 5">BH-SD16</strain>
    </source>
</reference>
<dbReference type="Pfam" id="PF00216">
    <property type="entry name" value="Bac_DNA_binding"/>
    <property type="match status" value="1"/>
</dbReference>
<dbReference type="EMBL" id="QCYG01000007">
    <property type="protein sequence ID" value="PVA06122.1"/>
    <property type="molecule type" value="Genomic_DNA"/>
</dbReference>
<name>A0A2T7FVE3_9RHOB</name>
<dbReference type="RefSeq" id="WP_108641490.1">
    <property type="nucleotide sequence ID" value="NZ_QCYG01000007.1"/>
</dbReference>
<comment type="caution">
    <text evidence="4">The sequence shown here is derived from an EMBL/GenBank/DDBJ whole genome shotgun (WGS) entry which is preliminary data.</text>
</comment>
<dbReference type="Proteomes" id="UP000244817">
    <property type="component" value="Unassembled WGS sequence"/>
</dbReference>
<accession>A0A2T7FVE3</accession>
<evidence type="ECO:0000256" key="2">
    <source>
        <dbReference type="ARBA" id="ARBA00023125"/>
    </source>
</evidence>